<dbReference type="PROSITE" id="PS50188">
    <property type="entry name" value="B302_SPRY"/>
    <property type="match status" value="1"/>
</dbReference>
<name>A0A9W2VTA2_PANPR</name>
<dbReference type="Gene3D" id="2.60.40.10">
    <property type="entry name" value="Immunoglobulins"/>
    <property type="match status" value="2"/>
</dbReference>
<dbReference type="FunFam" id="2.60.40.10:FF:000183">
    <property type="entry name" value="Myelin-oligodendrocyte glycoprotein"/>
    <property type="match status" value="1"/>
</dbReference>
<dbReference type="InterPro" id="IPR003879">
    <property type="entry name" value="Butyrophylin_SPRY"/>
</dbReference>
<accession>A0A9W2VTA2</accession>
<protein>
    <submittedName>
        <fullName evidence="14">Butyrophilin subfamily 1 member A1-like isoform X1</fullName>
    </submittedName>
</protein>
<keyword evidence="13" id="KW-1185">Reference proteome</keyword>
<dbReference type="Proteomes" id="UP001165780">
    <property type="component" value="Unplaced"/>
</dbReference>
<evidence type="ECO:0000313" key="14">
    <source>
        <dbReference type="RefSeq" id="XP_053761811.1"/>
    </source>
</evidence>
<sequence>MGGQRSDLLALRPPTGMQLFYVSIKTLLLSVLLPWPGAGQFHVIGPRAPVIAVVGEEAVLSCHLSPSMDAQDMEVTWYRNDLSGLVHQYRTSQDHLEHQIPEYQGRTEFLKDNITKGHVALRIHPIRPSDGGEYGCFFESATFYSEVQFEMLVTVSGMAPHIHIEPGNNRDIKVTCISTGWFPEPEIQWKDPQGLHLAPASETKRIEENGLFHVESSITMDTSSRTEVSCVIRNLILSVEKVVLVSMADALFPKDSLWEMWLTLVLLLLAVGATICLLLVRARKSKGKLQEEYDLLTEQKEEENERIKLLGEEGLKFLRLYAENVTLDQDTAHPNLQITEDKRRVKGVDISWELPRKRNPFDKLFWVLGQQLFFKGRHYWEVSVKNKLNWTLGICKASVCGQGKVMLSPKTGFWTLCFNRSNGYQALENPQITLDLKESPEIIGIFLDYEAGRVSFYNVTNLSHIYTYKNCFSDPLRPYFCPGPKDQGENEHSLTILPLDNIKKPRRCSI</sequence>
<keyword evidence="9" id="KW-0175">Coiled coil</keyword>
<evidence type="ECO:0000256" key="1">
    <source>
        <dbReference type="ARBA" id="ARBA00004479"/>
    </source>
</evidence>
<dbReference type="InterPro" id="IPR006574">
    <property type="entry name" value="PRY"/>
</dbReference>
<dbReference type="Pfam" id="PF07686">
    <property type="entry name" value="V-set"/>
    <property type="match status" value="1"/>
</dbReference>
<dbReference type="InterPro" id="IPR013783">
    <property type="entry name" value="Ig-like_fold"/>
</dbReference>
<dbReference type="GO" id="GO:0001817">
    <property type="term" value="P:regulation of cytokine production"/>
    <property type="evidence" value="ECO:0007669"/>
    <property type="project" value="TreeGrafter"/>
</dbReference>
<evidence type="ECO:0000259" key="12">
    <source>
        <dbReference type="PROSITE" id="PS50835"/>
    </source>
</evidence>
<dbReference type="SMART" id="SM00409">
    <property type="entry name" value="IG"/>
    <property type="match status" value="1"/>
</dbReference>
<dbReference type="Gene3D" id="2.60.120.920">
    <property type="match status" value="1"/>
</dbReference>
<evidence type="ECO:0000256" key="5">
    <source>
        <dbReference type="ARBA" id="ARBA00022989"/>
    </source>
</evidence>
<evidence type="ECO:0000259" key="11">
    <source>
        <dbReference type="PROSITE" id="PS50188"/>
    </source>
</evidence>
<dbReference type="AlphaFoldDB" id="A0A9W2VTA2"/>
<feature type="transmembrane region" description="Helical" evidence="10">
    <location>
        <begin position="260"/>
        <end position="280"/>
    </location>
</feature>
<dbReference type="Pfam" id="PF22705">
    <property type="entry name" value="C2-set_3"/>
    <property type="match status" value="1"/>
</dbReference>
<evidence type="ECO:0000256" key="9">
    <source>
        <dbReference type="SAM" id="Coils"/>
    </source>
</evidence>
<keyword evidence="5 10" id="KW-1133">Transmembrane helix</keyword>
<dbReference type="CDD" id="cd13733">
    <property type="entry name" value="SPRY_PRY_C-I_1"/>
    <property type="match status" value="1"/>
</dbReference>
<dbReference type="GeneID" id="109259552"/>
<dbReference type="GO" id="GO:0009897">
    <property type="term" value="C:external side of plasma membrane"/>
    <property type="evidence" value="ECO:0007669"/>
    <property type="project" value="TreeGrafter"/>
</dbReference>
<evidence type="ECO:0000256" key="3">
    <source>
        <dbReference type="ARBA" id="ARBA00022692"/>
    </source>
</evidence>
<comment type="similarity">
    <text evidence="2">Belongs to the immunoglobulin superfamily. BTN/MOG family.</text>
</comment>
<dbReference type="GO" id="GO:0050852">
    <property type="term" value="P:T cell receptor signaling pathway"/>
    <property type="evidence" value="ECO:0007669"/>
    <property type="project" value="TreeGrafter"/>
</dbReference>
<feature type="coiled-coil region" evidence="9">
    <location>
        <begin position="279"/>
        <end position="313"/>
    </location>
</feature>
<keyword evidence="8" id="KW-0393">Immunoglobulin domain</keyword>
<comment type="subcellular location">
    <subcellularLocation>
        <location evidence="1">Membrane</location>
        <topology evidence="1">Single-pass type I membrane protein</topology>
    </subcellularLocation>
</comment>
<evidence type="ECO:0000256" key="8">
    <source>
        <dbReference type="ARBA" id="ARBA00023319"/>
    </source>
</evidence>
<keyword evidence="6 10" id="KW-0472">Membrane</keyword>
<evidence type="ECO:0000256" key="6">
    <source>
        <dbReference type="ARBA" id="ARBA00023136"/>
    </source>
</evidence>
<dbReference type="InterPro" id="IPR050504">
    <property type="entry name" value="IgSF_BTN/MOG"/>
</dbReference>
<dbReference type="InterPro" id="IPR043136">
    <property type="entry name" value="B30.2/SPRY_sf"/>
</dbReference>
<dbReference type="FunFam" id="2.60.120.920:FF:000004">
    <property type="entry name" value="Butyrophilin subfamily 1 member A1"/>
    <property type="match status" value="1"/>
</dbReference>
<keyword evidence="7" id="KW-1015">Disulfide bond</keyword>
<dbReference type="Pfam" id="PF13765">
    <property type="entry name" value="PRY"/>
    <property type="match status" value="1"/>
</dbReference>
<organism evidence="13 14">
    <name type="scientific">Panthera pardus</name>
    <name type="common">Leopard</name>
    <name type="synonym">Felis pardus</name>
    <dbReference type="NCBI Taxonomy" id="9691"/>
    <lineage>
        <taxon>Eukaryota</taxon>
        <taxon>Metazoa</taxon>
        <taxon>Chordata</taxon>
        <taxon>Craniata</taxon>
        <taxon>Vertebrata</taxon>
        <taxon>Euteleostomi</taxon>
        <taxon>Mammalia</taxon>
        <taxon>Eutheria</taxon>
        <taxon>Laurasiatheria</taxon>
        <taxon>Carnivora</taxon>
        <taxon>Feliformia</taxon>
        <taxon>Felidae</taxon>
        <taxon>Pantherinae</taxon>
        <taxon>Panthera</taxon>
    </lineage>
</organism>
<evidence type="ECO:0000256" key="7">
    <source>
        <dbReference type="ARBA" id="ARBA00023157"/>
    </source>
</evidence>
<dbReference type="InterPro" id="IPR053896">
    <property type="entry name" value="BTN3A2-like_Ig-C"/>
</dbReference>
<feature type="domain" description="B30.2/SPRY" evidence="11">
    <location>
        <begin position="305"/>
        <end position="499"/>
    </location>
</feature>
<gene>
    <name evidence="14" type="primary">LOC109259552</name>
</gene>
<dbReference type="RefSeq" id="XP_053761811.1">
    <property type="nucleotide sequence ID" value="XM_053905836.1"/>
</dbReference>
<dbReference type="GO" id="GO:0005102">
    <property type="term" value="F:signaling receptor binding"/>
    <property type="evidence" value="ECO:0007669"/>
    <property type="project" value="TreeGrafter"/>
</dbReference>
<dbReference type="InterPro" id="IPR036179">
    <property type="entry name" value="Ig-like_dom_sf"/>
</dbReference>
<evidence type="ECO:0000313" key="13">
    <source>
        <dbReference type="Proteomes" id="UP001165780"/>
    </source>
</evidence>
<dbReference type="InterPro" id="IPR001870">
    <property type="entry name" value="B30.2/SPRY"/>
</dbReference>
<dbReference type="SUPFAM" id="SSF49899">
    <property type="entry name" value="Concanavalin A-like lectins/glucanases"/>
    <property type="match status" value="1"/>
</dbReference>
<dbReference type="PROSITE" id="PS50835">
    <property type="entry name" value="IG_LIKE"/>
    <property type="match status" value="2"/>
</dbReference>
<dbReference type="SUPFAM" id="SSF48726">
    <property type="entry name" value="Immunoglobulin"/>
    <property type="match status" value="2"/>
</dbReference>
<dbReference type="CDD" id="cd05713">
    <property type="entry name" value="IgV_MOG_like"/>
    <property type="match status" value="1"/>
</dbReference>
<dbReference type="InterPro" id="IPR003599">
    <property type="entry name" value="Ig_sub"/>
</dbReference>
<dbReference type="Pfam" id="PF00622">
    <property type="entry name" value="SPRY"/>
    <property type="match status" value="1"/>
</dbReference>
<feature type="domain" description="Ig-like" evidence="12">
    <location>
        <begin position="164"/>
        <end position="246"/>
    </location>
</feature>
<dbReference type="PRINTS" id="PR01407">
    <property type="entry name" value="BUTYPHLNCDUF"/>
</dbReference>
<keyword evidence="3 10" id="KW-0812">Transmembrane</keyword>
<evidence type="ECO:0000256" key="2">
    <source>
        <dbReference type="ARBA" id="ARBA00007591"/>
    </source>
</evidence>
<reference evidence="14" key="1">
    <citation type="submission" date="2025-08" db="UniProtKB">
        <authorList>
            <consortium name="RefSeq"/>
        </authorList>
    </citation>
    <scope>IDENTIFICATION</scope>
    <source>
        <tissue evidence="14">Whole blood</tissue>
    </source>
</reference>
<dbReference type="InterPro" id="IPR007110">
    <property type="entry name" value="Ig-like_dom"/>
</dbReference>
<dbReference type="PANTHER" id="PTHR24100:SF149">
    <property type="entry name" value="BG-LIKE ANTIGEN 1-RELATED"/>
    <property type="match status" value="1"/>
</dbReference>
<dbReference type="InterPro" id="IPR003877">
    <property type="entry name" value="SPRY_dom"/>
</dbReference>
<keyword evidence="4" id="KW-0732">Signal</keyword>
<dbReference type="InterPro" id="IPR013320">
    <property type="entry name" value="ConA-like_dom_sf"/>
</dbReference>
<dbReference type="PANTHER" id="PTHR24100">
    <property type="entry name" value="BUTYROPHILIN"/>
    <property type="match status" value="1"/>
</dbReference>
<dbReference type="SMART" id="SM00406">
    <property type="entry name" value="IGv"/>
    <property type="match status" value="1"/>
</dbReference>
<dbReference type="SMART" id="SM00449">
    <property type="entry name" value="SPRY"/>
    <property type="match status" value="1"/>
</dbReference>
<proteinExistence type="inferred from homology"/>
<evidence type="ECO:0000256" key="4">
    <source>
        <dbReference type="ARBA" id="ARBA00022729"/>
    </source>
</evidence>
<feature type="domain" description="Ig-like" evidence="12">
    <location>
        <begin position="36"/>
        <end position="156"/>
    </location>
</feature>
<dbReference type="FunFam" id="2.60.40.10:FF:000088">
    <property type="entry name" value="Butyrophilin subfamily 1 member A1"/>
    <property type="match status" value="1"/>
</dbReference>
<dbReference type="SMART" id="SM00589">
    <property type="entry name" value="PRY"/>
    <property type="match status" value="1"/>
</dbReference>
<evidence type="ECO:0000256" key="10">
    <source>
        <dbReference type="SAM" id="Phobius"/>
    </source>
</evidence>
<dbReference type="InterPro" id="IPR013106">
    <property type="entry name" value="Ig_V-set"/>
</dbReference>